<evidence type="ECO:0000256" key="12">
    <source>
        <dbReference type="ARBA" id="ARBA00023180"/>
    </source>
</evidence>
<proteinExistence type="inferred from homology"/>
<keyword evidence="11 14" id="KW-0472">Membrane</keyword>
<dbReference type="SMART" id="SM00369">
    <property type="entry name" value="LRR_TYP"/>
    <property type="match status" value="2"/>
</dbReference>
<feature type="domain" description="ER membrane protein complex subunit 1 C-terminal" evidence="15">
    <location>
        <begin position="1298"/>
        <end position="1526"/>
    </location>
</feature>
<dbReference type="SUPFAM" id="SSF50998">
    <property type="entry name" value="Quinoprotein alcohol dehydrogenase-like"/>
    <property type="match status" value="1"/>
</dbReference>
<evidence type="ECO:0000313" key="18">
    <source>
        <dbReference type="Proteomes" id="UP001281003"/>
    </source>
</evidence>
<keyword evidence="9" id="KW-0256">Endoplasmic reticulum</keyword>
<dbReference type="GO" id="GO:0034975">
    <property type="term" value="P:protein folding in endoplasmic reticulum"/>
    <property type="evidence" value="ECO:0007669"/>
    <property type="project" value="TreeGrafter"/>
</dbReference>
<feature type="region of interest" description="Disordered" evidence="13">
    <location>
        <begin position="1"/>
        <end position="76"/>
    </location>
</feature>
<evidence type="ECO:0000256" key="6">
    <source>
        <dbReference type="ARBA" id="ARBA00022692"/>
    </source>
</evidence>
<evidence type="ECO:0000259" key="16">
    <source>
        <dbReference type="Pfam" id="PF25293"/>
    </source>
</evidence>
<evidence type="ECO:0000256" key="5">
    <source>
        <dbReference type="ARBA" id="ARBA00022614"/>
    </source>
</evidence>
<sequence>MSLFHDNTTDRDSDMDVDEPALPTLPVPDEQPAITTYIPGIRKRSRGYYAPPPPSTGMSSSSDPAYFSSDDDPALDNYLQGRRKRQYVGSWFDQVPAPSNSIMNGDGDPSLSSNPRNKRHLKRQPDSGVWVGQDAATDSDDGIDLPPLAARLPLALPIVKRIPKLSPEEQRAQSVILNCVDEGREEVDLSNMGLASISDSVLEPLAALTPIPIVEKDVAFVPRDPNLKLFLGNNQLSKFPGALLNLEHLTVLSLRSNKLTELPPAIGKLTNLTTLNIANNRLRYLPGELMDLMMSAVGLQTLNLHPNPFFQPQHRQHYIGAGITSPLDYAYESRTRGWDWYDFIYDPERGEDFTLFTTTLCARTPVQFSNSAGHVLSKFSIPDMAQRLTDASKLLETEDIESLSMPPTVRQHLEEDGKLKSERSFRPKGPSSLLATAMRVAARSKDAKWLPDMLRADGCPSHLADPLERAIAVNRMGGQQCTVCRRETLCPATEWIEFREIRRTTVQKRVDEDGSPLPWVTFESISGREDEVYQFPTLFGAGQSSAARLPPPPSHTDMHLPTQLSALLLVALPSVVRAVFQDEVGHIDYHHELLGLPQRETTFFHKPRRDDKASLLYTLSDVGVLGAVNPSSGAVLWRQLLNGTITDGGGFLRAGEGQNWLASAYGQSVHAWDAVNGRNKFWMDFAGEVKDLEVMEMTENNRKDILALFDESESTVLRRLSGNDGRVVWEFKETTGDVPLQISTNVEKVFVISLRGSAGAYNIKVTVLDALSGKFEDELVIGTKADVHDKGDVILVGANSAAPIIAWTDDVRQKLRVSVLGQKTRQEFPLPADTISVEIHAPHLVQSLPHFLVHSKTATGHTAEVYHVDLRTNVITKAYQLPIASGLGAFSTGSNGANVYFTRITDEELVIFSSASDSVLGRWPLKTTETRLVALHGVSEVVKKTGSDSYAVRSAAVTDTDEWILIRNGDVAWSRPEGLTGVVAATFAEIPESENLAKTLEQEAHSNPLEAYIHRVKRHIEDLQYLPAYLNNIPSRLMSSILGTEVSTHDGKLVRDSFGFHKLAVLATRRGMIYVLDAGNHGKILASKRAFDLPKGQKWAVAGIKADDSTGIVTIIGKTNDETIVKLLPSTTSFNMEVFSKGPEGSPATQSAALLNTASGPRLFPIGLDGELQGLTSDILPNQVAVVRGSDGELKGVSIADGKQTVSWTFLLPKSQRIVDIATRPSHDAVASIGRVLGDRTVKYKYLNPNTLVVAAVDESTKVPSLVIYLLDTVSGQILASSKYEGVDPKKHIECAMAENWFTCTYFGQYRLRDGTQSLKGYQMVVSDLYETEKANDRGVLGDAETFSSLGPIDVPGEVPLPSVVSQTFILSAPISALEVTQTRQGITSRQVLAYLPETHGIVGIPRMVLEPRRPVGRDPNPAEVEEGLIKYHPAIEIDPKSVHSHHRDVIGVQKIIAAPAVVESTSLVLAYGIDVFGTRVAPSFLFDILGKGFNKVTLIGTVLAITAGVMVLSPMVRRKQINALWM</sequence>
<evidence type="ECO:0000256" key="2">
    <source>
        <dbReference type="ARBA" id="ARBA00007904"/>
    </source>
</evidence>
<protein>
    <recommendedName>
        <fullName evidence="4">ER membrane protein complex subunit 1</fullName>
    </recommendedName>
</protein>
<gene>
    <name evidence="17" type="ORF">B0T20DRAFT_481918</name>
</gene>
<evidence type="ECO:0000313" key="17">
    <source>
        <dbReference type="EMBL" id="KAK3395564.1"/>
    </source>
</evidence>
<keyword evidence="18" id="KW-1185">Reference proteome</keyword>
<dbReference type="PANTHER" id="PTHR21573">
    <property type="entry name" value="ER MEMBRANE PROTEIN COMPLEX SUBUNIT 1"/>
    <property type="match status" value="1"/>
</dbReference>
<keyword evidence="8" id="KW-0677">Repeat</keyword>
<dbReference type="InterPro" id="IPR011047">
    <property type="entry name" value="Quinoprotein_ADH-like_sf"/>
</dbReference>
<keyword evidence="12" id="KW-0325">Glycoprotein</keyword>
<feature type="compositionally biased region" description="Low complexity" evidence="13">
    <location>
        <begin position="56"/>
        <end position="68"/>
    </location>
</feature>
<dbReference type="GO" id="GO:0072546">
    <property type="term" value="C:EMC complex"/>
    <property type="evidence" value="ECO:0007669"/>
    <property type="project" value="InterPro"/>
</dbReference>
<dbReference type="Pfam" id="PF12799">
    <property type="entry name" value="LRR_4"/>
    <property type="match status" value="1"/>
</dbReference>
<dbReference type="Pfam" id="PF25293">
    <property type="entry name" value="Beta-prop_EMC1_N"/>
    <property type="match status" value="1"/>
</dbReference>
<evidence type="ECO:0000256" key="9">
    <source>
        <dbReference type="ARBA" id="ARBA00022824"/>
    </source>
</evidence>
<comment type="caution">
    <text evidence="17">The sequence shown here is derived from an EMBL/GenBank/DDBJ whole genome shotgun (WGS) entry which is preliminary data.</text>
</comment>
<comment type="subunit">
    <text evidence="3">Component of the ER membrane protein complex (EMC).</text>
</comment>
<dbReference type="InterPro" id="IPR058545">
    <property type="entry name" value="Beta-prop_EMC1_1st"/>
</dbReference>
<dbReference type="InterPro" id="IPR026895">
    <property type="entry name" value="EMC1"/>
</dbReference>
<evidence type="ECO:0000256" key="3">
    <source>
        <dbReference type="ARBA" id="ARBA00011276"/>
    </source>
</evidence>
<comment type="subcellular location">
    <subcellularLocation>
        <location evidence="1">Endoplasmic reticulum membrane</location>
        <topology evidence="1">Single-pass type I membrane protein</topology>
    </subcellularLocation>
</comment>
<comment type="similarity">
    <text evidence="2">Belongs to the EMC1 family.</text>
</comment>
<dbReference type="SUPFAM" id="SSF52075">
    <property type="entry name" value="Outer arm dynein light chain 1"/>
    <property type="match status" value="1"/>
</dbReference>
<feature type="transmembrane region" description="Helical" evidence="14">
    <location>
        <begin position="1497"/>
        <end position="1517"/>
    </location>
</feature>
<evidence type="ECO:0000256" key="11">
    <source>
        <dbReference type="ARBA" id="ARBA00023136"/>
    </source>
</evidence>
<name>A0AAE0P915_SORBR</name>
<keyword evidence="6 14" id="KW-0812">Transmembrane</keyword>
<keyword evidence="7" id="KW-0732">Signal</keyword>
<evidence type="ECO:0000256" key="13">
    <source>
        <dbReference type="SAM" id="MobiDB-lite"/>
    </source>
</evidence>
<feature type="domain" description="EMC1 first beta-propeller" evidence="16">
    <location>
        <begin position="578"/>
        <end position="977"/>
    </location>
</feature>
<reference evidence="17" key="1">
    <citation type="journal article" date="2023" name="Mol. Phylogenet. Evol.">
        <title>Genome-scale phylogeny and comparative genomics of the fungal order Sordariales.</title>
        <authorList>
            <person name="Hensen N."/>
            <person name="Bonometti L."/>
            <person name="Westerberg I."/>
            <person name="Brannstrom I.O."/>
            <person name="Guillou S."/>
            <person name="Cros-Aarteil S."/>
            <person name="Calhoun S."/>
            <person name="Haridas S."/>
            <person name="Kuo A."/>
            <person name="Mondo S."/>
            <person name="Pangilinan J."/>
            <person name="Riley R."/>
            <person name="LaButti K."/>
            <person name="Andreopoulos B."/>
            <person name="Lipzen A."/>
            <person name="Chen C."/>
            <person name="Yan M."/>
            <person name="Daum C."/>
            <person name="Ng V."/>
            <person name="Clum A."/>
            <person name="Steindorff A."/>
            <person name="Ohm R.A."/>
            <person name="Martin F."/>
            <person name="Silar P."/>
            <person name="Natvig D.O."/>
            <person name="Lalanne C."/>
            <person name="Gautier V."/>
            <person name="Ament-Velasquez S.L."/>
            <person name="Kruys A."/>
            <person name="Hutchinson M.I."/>
            <person name="Powell A.J."/>
            <person name="Barry K."/>
            <person name="Miller A.N."/>
            <person name="Grigoriev I.V."/>
            <person name="Debuchy R."/>
            <person name="Gladieux P."/>
            <person name="Hiltunen Thoren M."/>
            <person name="Johannesson H."/>
        </authorList>
    </citation>
    <scope>NUCLEOTIDE SEQUENCE</scope>
    <source>
        <strain evidence="17">FGSC 1904</strain>
    </source>
</reference>
<feature type="region of interest" description="Disordered" evidence="13">
    <location>
        <begin position="97"/>
        <end position="131"/>
    </location>
</feature>
<dbReference type="EMBL" id="JAUTDP010000010">
    <property type="protein sequence ID" value="KAK3395564.1"/>
    <property type="molecule type" value="Genomic_DNA"/>
</dbReference>
<dbReference type="Gene3D" id="3.80.10.10">
    <property type="entry name" value="Ribonuclease Inhibitor"/>
    <property type="match status" value="1"/>
</dbReference>
<evidence type="ECO:0000259" key="15">
    <source>
        <dbReference type="Pfam" id="PF07774"/>
    </source>
</evidence>
<organism evidence="17 18">
    <name type="scientific">Sordaria brevicollis</name>
    <dbReference type="NCBI Taxonomy" id="83679"/>
    <lineage>
        <taxon>Eukaryota</taxon>
        <taxon>Fungi</taxon>
        <taxon>Dikarya</taxon>
        <taxon>Ascomycota</taxon>
        <taxon>Pezizomycotina</taxon>
        <taxon>Sordariomycetes</taxon>
        <taxon>Sordariomycetidae</taxon>
        <taxon>Sordariales</taxon>
        <taxon>Sordariaceae</taxon>
        <taxon>Sordaria</taxon>
    </lineage>
</organism>
<dbReference type="InterPro" id="IPR032675">
    <property type="entry name" value="LRR_dom_sf"/>
</dbReference>
<accession>A0AAE0P915</accession>
<dbReference type="PANTHER" id="PTHR21573:SF0">
    <property type="entry name" value="ER MEMBRANE PROTEIN COMPLEX SUBUNIT 1"/>
    <property type="match status" value="1"/>
</dbReference>
<evidence type="ECO:0000256" key="7">
    <source>
        <dbReference type="ARBA" id="ARBA00022729"/>
    </source>
</evidence>
<evidence type="ECO:0000256" key="8">
    <source>
        <dbReference type="ARBA" id="ARBA00022737"/>
    </source>
</evidence>
<dbReference type="Pfam" id="PF07774">
    <property type="entry name" value="EMC1_C"/>
    <property type="match status" value="1"/>
</dbReference>
<keyword evidence="10 14" id="KW-1133">Transmembrane helix</keyword>
<evidence type="ECO:0000256" key="1">
    <source>
        <dbReference type="ARBA" id="ARBA00004115"/>
    </source>
</evidence>
<evidence type="ECO:0000256" key="4">
    <source>
        <dbReference type="ARBA" id="ARBA00020824"/>
    </source>
</evidence>
<dbReference type="InterPro" id="IPR011678">
    <property type="entry name" value="EMC1_C"/>
</dbReference>
<dbReference type="Proteomes" id="UP001281003">
    <property type="component" value="Unassembled WGS sequence"/>
</dbReference>
<evidence type="ECO:0000256" key="14">
    <source>
        <dbReference type="SAM" id="Phobius"/>
    </source>
</evidence>
<dbReference type="InterPro" id="IPR025875">
    <property type="entry name" value="Leu-rich_rpt_4"/>
</dbReference>
<dbReference type="InterPro" id="IPR003591">
    <property type="entry name" value="Leu-rich_rpt_typical-subtyp"/>
</dbReference>
<reference evidence="17" key="2">
    <citation type="submission" date="2023-07" db="EMBL/GenBank/DDBJ databases">
        <authorList>
            <consortium name="Lawrence Berkeley National Laboratory"/>
            <person name="Haridas S."/>
            <person name="Hensen N."/>
            <person name="Bonometti L."/>
            <person name="Westerberg I."/>
            <person name="Brannstrom I.O."/>
            <person name="Guillou S."/>
            <person name="Cros-Aarteil S."/>
            <person name="Calhoun S."/>
            <person name="Kuo A."/>
            <person name="Mondo S."/>
            <person name="Pangilinan J."/>
            <person name="Riley R."/>
            <person name="LaButti K."/>
            <person name="Andreopoulos B."/>
            <person name="Lipzen A."/>
            <person name="Chen C."/>
            <person name="Yanf M."/>
            <person name="Daum C."/>
            <person name="Ng V."/>
            <person name="Clum A."/>
            <person name="Steindorff A."/>
            <person name="Ohm R."/>
            <person name="Martin F."/>
            <person name="Silar P."/>
            <person name="Natvig D."/>
            <person name="Lalanne C."/>
            <person name="Gautier V."/>
            <person name="Ament-velasquez S.L."/>
            <person name="Kruys A."/>
            <person name="Hutchinson M.I."/>
            <person name="Powell A.J."/>
            <person name="Barry K."/>
            <person name="Miller A.N."/>
            <person name="Grigoriev I.V."/>
            <person name="Debuchy R."/>
            <person name="Gladieux P."/>
            <person name="Thoren M.H."/>
            <person name="Johannesson H."/>
        </authorList>
    </citation>
    <scope>NUCLEOTIDE SEQUENCE</scope>
    <source>
        <strain evidence="17">FGSC 1904</strain>
    </source>
</reference>
<keyword evidence="5" id="KW-0433">Leucine-rich repeat</keyword>
<evidence type="ECO:0000256" key="10">
    <source>
        <dbReference type="ARBA" id="ARBA00022989"/>
    </source>
</evidence>